<gene>
    <name evidence="1" type="ORF">SRED_002961</name>
</gene>
<name>A0ABX5UFH3_SPIME</name>
<dbReference type="EMBL" id="CP029202">
    <property type="protein sequence ID" value="QCO24464.1"/>
    <property type="molecule type" value="Genomic_DNA"/>
</dbReference>
<evidence type="ECO:0000313" key="2">
    <source>
        <dbReference type="Proteomes" id="UP000298715"/>
    </source>
</evidence>
<organism evidence="1 2">
    <name type="scientific">Spiroplasma melliferum</name>
    <dbReference type="NCBI Taxonomy" id="2134"/>
    <lineage>
        <taxon>Bacteria</taxon>
        <taxon>Bacillati</taxon>
        <taxon>Mycoplasmatota</taxon>
        <taxon>Mollicutes</taxon>
        <taxon>Entomoplasmatales</taxon>
        <taxon>Spiroplasmataceae</taxon>
        <taxon>Spiroplasma</taxon>
    </lineage>
</organism>
<reference evidence="1 2" key="1">
    <citation type="submission" date="2018-05" db="EMBL/GenBank/DDBJ databases">
        <title>Compelete Genome Sequence of Spiroplasma melliferum.</title>
        <authorList>
            <person name="Davis R.E."/>
            <person name="Shao J.Y."/>
            <person name="Zhao Y."/>
            <person name="Gasparich G.E."/>
        </authorList>
    </citation>
    <scope>NUCLEOTIDE SEQUENCE [LARGE SCALE GENOMIC DNA]</scope>
    <source>
        <strain evidence="1 2">AS576</strain>
    </source>
</reference>
<dbReference type="Proteomes" id="UP000298715">
    <property type="component" value="Chromosome"/>
</dbReference>
<sequence length="805" mass="94654">MESKRFIIIRIRGKNMKLGMVKVYKNWKKLKAIVSYQTPKKLAFFQYVILNAITNYPNKEKSLADILHNELQIFNFKIYAECLKDLIEKENIIEINKQTSLNYLANSSAEQDWIDRPIGIFYISKEVLMALEQGYLLSKNSNREAVINFDFNIFSGEKYINNEQLSLLEKNNNDLIIIPEQEPIITGEDLFHLLEKYKLNINKNNIFNDDTTFTSIRTKKQEIYYNSNQINNLLIDVYEEKEVILSLTTFKDIKIQIGNDQQLQQIIEDNVNLKTKIVDYFLTEMTKTLTDNFNLNLQKVATNILESDYQQDPRYITSTLVNPKIVIINAASVKPKAVLANKYYYDNNISCIIFVNADQATTMPNLNGPMPIFYLTSEVLSINDNFLALFINDKNDTELYVLQPTELIMLNRNIITAQKFLPKYSQMLFKKILDGLKSLINNEQANIYEIIHNNQIENLFIYCYLIDILNNSEEAFDNILKSMSISDFHNKVNVLYQSEQILSNLNLKPNYFNKMHKTLIMLMKQQAKLQKNIIKAYQVLTNNNLLSNKEVLNMLQELYDKNDVSLNQLLTLTNIANSSIIEKIWNQNLFAILDKFLFAINNNDLHRELFEAVTTATLGKSNTLLINLYSYAEEYIKYCKEMKKRETSGLQRHWQEIWDKVEVIIERCKNINNSNELIIQLLYSLSQLEIKYKAIKFKNMFNSESKFQEYLNLCSFDKAALYLINLMEEKITPLLKTKHQFIQHINEKLFVLKDVFDKNKYKQIMQLYQELTLYLYCEKARNEHNDNKNRDALKKLKLELEEVLI</sequence>
<accession>A0ABX5UFH3</accession>
<keyword evidence="2" id="KW-1185">Reference proteome</keyword>
<protein>
    <submittedName>
        <fullName evidence="1">Uncharacterized protein</fullName>
    </submittedName>
</protein>
<proteinExistence type="predicted"/>
<evidence type="ECO:0000313" key="1">
    <source>
        <dbReference type="EMBL" id="QCO24464.1"/>
    </source>
</evidence>